<gene>
    <name evidence="1" type="ORF">EZS27_031442</name>
</gene>
<name>A0A5J4QA81_9ZZZZ</name>
<dbReference type="EMBL" id="SNRY01004149">
    <property type="protein sequence ID" value="KAA6318567.1"/>
    <property type="molecule type" value="Genomic_DNA"/>
</dbReference>
<protein>
    <submittedName>
        <fullName evidence="1">Uncharacterized protein</fullName>
    </submittedName>
</protein>
<evidence type="ECO:0000313" key="1">
    <source>
        <dbReference type="EMBL" id="KAA6318567.1"/>
    </source>
</evidence>
<comment type="caution">
    <text evidence="1">The sequence shown here is derived from an EMBL/GenBank/DDBJ whole genome shotgun (WGS) entry which is preliminary data.</text>
</comment>
<sequence length="172" mass="19299">MPKYYSSILFKSPPFIEYFKIEENTPIEEPQESTFGKVAKGVIGNSGILGSIAVNAFNVFNDNDTNYEERRTIAIQTKKEELIAQFPIPTSKEGFLEFLSKAVSLARPAKKMKSSSFSFKMFDSSNSDETVAIAKLWMNKCELVISKAKSSLKNDPKALPEIMFYASELGIR</sequence>
<proteinExistence type="predicted"/>
<accession>A0A5J4QA81</accession>
<dbReference type="AlphaFoldDB" id="A0A5J4QA81"/>
<reference evidence="1" key="1">
    <citation type="submission" date="2019-03" db="EMBL/GenBank/DDBJ databases">
        <title>Single cell metagenomics reveals metabolic interactions within the superorganism composed of flagellate Streblomastix strix and complex community of Bacteroidetes bacteria on its surface.</title>
        <authorList>
            <person name="Treitli S.C."/>
            <person name="Kolisko M."/>
            <person name="Husnik F."/>
            <person name="Keeling P."/>
            <person name="Hampl V."/>
        </authorList>
    </citation>
    <scope>NUCLEOTIDE SEQUENCE</scope>
    <source>
        <strain evidence="1">STM</strain>
    </source>
</reference>
<organism evidence="1">
    <name type="scientific">termite gut metagenome</name>
    <dbReference type="NCBI Taxonomy" id="433724"/>
    <lineage>
        <taxon>unclassified sequences</taxon>
        <taxon>metagenomes</taxon>
        <taxon>organismal metagenomes</taxon>
    </lineage>
</organism>